<dbReference type="Gene3D" id="1.10.287.130">
    <property type="match status" value="1"/>
</dbReference>
<evidence type="ECO:0000256" key="4">
    <source>
        <dbReference type="ARBA" id="ARBA00022679"/>
    </source>
</evidence>
<dbReference type="InterPro" id="IPR036097">
    <property type="entry name" value="HisK_dim/P_sf"/>
</dbReference>
<dbReference type="EMBL" id="PUIV01000001">
    <property type="protein sequence ID" value="PWB95623.1"/>
    <property type="molecule type" value="Genomic_DNA"/>
</dbReference>
<organism evidence="10 11">
    <name type="scientific">Methylosinus sporium</name>
    <dbReference type="NCBI Taxonomy" id="428"/>
    <lineage>
        <taxon>Bacteria</taxon>
        <taxon>Pseudomonadati</taxon>
        <taxon>Pseudomonadota</taxon>
        <taxon>Alphaproteobacteria</taxon>
        <taxon>Hyphomicrobiales</taxon>
        <taxon>Methylocystaceae</taxon>
        <taxon>Methylosinus</taxon>
    </lineage>
</organism>
<dbReference type="PROSITE" id="PS50109">
    <property type="entry name" value="HIS_KIN"/>
    <property type="match status" value="1"/>
</dbReference>
<dbReference type="InterPro" id="IPR004358">
    <property type="entry name" value="Sig_transdc_His_kin-like_C"/>
</dbReference>
<dbReference type="Pfam" id="PF00512">
    <property type="entry name" value="HisKA"/>
    <property type="match status" value="1"/>
</dbReference>
<dbReference type="SUPFAM" id="SSF55874">
    <property type="entry name" value="ATPase domain of HSP90 chaperone/DNA topoisomerase II/histidine kinase"/>
    <property type="match status" value="1"/>
</dbReference>
<dbReference type="EC" id="2.7.13.3" evidence="2"/>
<dbReference type="InterPro" id="IPR050736">
    <property type="entry name" value="Sensor_HK_Regulatory"/>
</dbReference>
<proteinExistence type="predicted"/>
<protein>
    <recommendedName>
        <fullName evidence="2">histidine kinase</fullName>
        <ecNumber evidence="2">2.7.13.3</ecNumber>
    </recommendedName>
</protein>
<feature type="domain" description="Histidine kinase" evidence="9">
    <location>
        <begin position="269"/>
        <end position="490"/>
    </location>
</feature>
<evidence type="ECO:0000256" key="5">
    <source>
        <dbReference type="ARBA" id="ARBA00022777"/>
    </source>
</evidence>
<dbReference type="CDD" id="cd00082">
    <property type="entry name" value="HisKA"/>
    <property type="match status" value="1"/>
</dbReference>
<feature type="transmembrane region" description="Helical" evidence="8">
    <location>
        <begin position="124"/>
        <end position="143"/>
    </location>
</feature>
<dbReference type="SMART" id="SM00387">
    <property type="entry name" value="HATPase_c"/>
    <property type="match status" value="1"/>
</dbReference>
<dbReference type="PRINTS" id="PR00344">
    <property type="entry name" value="BCTRLSENSOR"/>
</dbReference>
<evidence type="ECO:0000313" key="10">
    <source>
        <dbReference type="EMBL" id="PWB95623.1"/>
    </source>
</evidence>
<evidence type="ECO:0000256" key="1">
    <source>
        <dbReference type="ARBA" id="ARBA00000085"/>
    </source>
</evidence>
<gene>
    <name evidence="10" type="ORF">C5689_00435</name>
</gene>
<keyword evidence="8" id="KW-0812">Transmembrane</keyword>
<dbReference type="Pfam" id="PF02518">
    <property type="entry name" value="HATPase_c"/>
    <property type="match status" value="1"/>
</dbReference>
<dbReference type="Gene3D" id="3.30.565.10">
    <property type="entry name" value="Histidine kinase-like ATPase, C-terminal domain"/>
    <property type="match status" value="1"/>
</dbReference>
<evidence type="ECO:0000256" key="7">
    <source>
        <dbReference type="SAM" id="Coils"/>
    </source>
</evidence>
<sequence length="518" mass="57087">MNDITAEMIERGRGKDPRALAERRRRSAKVRQARERLTSSDTGHRGCDVGLLRAYASARIHSAVPATALIAMVAALTRYWMEGELVIIWTVLAFSSLLLCYGLAKKLERLLDDEINVVGWRSKFVAAEFLHGLVWAAMALLLLQAKDPNAKAFVTAMLMLAAAFNTMVTATIPFAVYATITPISLAIVACLRIDGMEDTSLSLLALVGAAQVFFVVLAKRVHHVTREGLFFRIEKDDLIGELEQAKANSDEARRRAEEANLAKSRFLATMSHELRTPLNAILGFSEVLKNELFGVHAVAAYKDYSNDIHSSGQHLLMLINEILDLSRVEAGRYELKEESVSLAGVVEDCRHLLTIRAQKRGIEMIEAKEPDLPRIWADERAVRQIVLNLLTNAIKFTPQGGQVTLKIGWTSAGGQYVAIRDTGPGIPEEEIAVVMSSFGRGTLAQKNAEEGTGLGLPIVKGLVDLHGGLFKLKSRVREGTEAIVVFPPERVMNALPKFEEEEEAQHYASAERRRNAAA</sequence>
<dbReference type="PANTHER" id="PTHR43711:SF26">
    <property type="entry name" value="SENSOR HISTIDINE KINASE RCSC"/>
    <property type="match status" value="1"/>
</dbReference>
<evidence type="ECO:0000256" key="2">
    <source>
        <dbReference type="ARBA" id="ARBA00012438"/>
    </source>
</evidence>
<accession>A0A2U1SVI0</accession>
<feature type="transmembrane region" description="Helical" evidence="8">
    <location>
        <begin position="86"/>
        <end position="104"/>
    </location>
</feature>
<feature type="transmembrane region" description="Helical" evidence="8">
    <location>
        <begin position="60"/>
        <end position="79"/>
    </location>
</feature>
<feature type="transmembrane region" description="Helical" evidence="8">
    <location>
        <begin position="200"/>
        <end position="218"/>
    </location>
</feature>
<keyword evidence="6" id="KW-0902">Two-component regulatory system</keyword>
<name>A0A2U1SVI0_METSR</name>
<comment type="caution">
    <text evidence="10">The sequence shown here is derived from an EMBL/GenBank/DDBJ whole genome shotgun (WGS) entry which is preliminary data.</text>
</comment>
<dbReference type="AlphaFoldDB" id="A0A2U1SVI0"/>
<evidence type="ECO:0000256" key="8">
    <source>
        <dbReference type="SAM" id="Phobius"/>
    </source>
</evidence>
<dbReference type="PANTHER" id="PTHR43711">
    <property type="entry name" value="TWO-COMPONENT HISTIDINE KINASE"/>
    <property type="match status" value="1"/>
</dbReference>
<evidence type="ECO:0000259" key="9">
    <source>
        <dbReference type="PROSITE" id="PS50109"/>
    </source>
</evidence>
<dbReference type="Proteomes" id="UP000245137">
    <property type="component" value="Unassembled WGS sequence"/>
</dbReference>
<keyword evidence="5 10" id="KW-0418">Kinase</keyword>
<dbReference type="InterPro" id="IPR005467">
    <property type="entry name" value="His_kinase_dom"/>
</dbReference>
<dbReference type="RefSeq" id="WP_108915305.1">
    <property type="nucleotide sequence ID" value="NZ_BGJY01000001.1"/>
</dbReference>
<keyword evidence="8" id="KW-0472">Membrane</keyword>
<dbReference type="InterPro" id="IPR003661">
    <property type="entry name" value="HisK_dim/P_dom"/>
</dbReference>
<dbReference type="OrthoDB" id="9813151at2"/>
<dbReference type="InterPro" id="IPR036890">
    <property type="entry name" value="HATPase_C_sf"/>
</dbReference>
<dbReference type="SMART" id="SM00388">
    <property type="entry name" value="HisKA"/>
    <property type="match status" value="1"/>
</dbReference>
<evidence type="ECO:0000313" key="11">
    <source>
        <dbReference type="Proteomes" id="UP000245137"/>
    </source>
</evidence>
<feature type="coiled-coil region" evidence="7">
    <location>
        <begin position="235"/>
        <end position="262"/>
    </location>
</feature>
<reference evidence="10 11" key="1">
    <citation type="journal article" date="2018" name="Appl. Microbiol. Biotechnol.">
        <title>Co-cultivation of the strictly anaerobic methanogen Methanosarcina barkeri with aerobic methanotrophs in an oxygen-limited membrane bioreactor.</title>
        <authorList>
            <person name="In 't Zandt M.H."/>
            <person name="van den Bosch T.J.M."/>
            <person name="Rijkers R."/>
            <person name="van Kessel M.A.H.J."/>
            <person name="Jetten M.S.M."/>
            <person name="Welte C.U."/>
        </authorList>
    </citation>
    <scope>NUCLEOTIDE SEQUENCE [LARGE SCALE GENOMIC DNA]</scope>
    <source>
        <strain evidence="10 11">DSM 17706</strain>
    </source>
</reference>
<dbReference type="InterPro" id="IPR003594">
    <property type="entry name" value="HATPase_dom"/>
</dbReference>
<keyword evidence="7" id="KW-0175">Coiled coil</keyword>
<dbReference type="CDD" id="cd00075">
    <property type="entry name" value="HATPase"/>
    <property type="match status" value="1"/>
</dbReference>
<evidence type="ECO:0000256" key="6">
    <source>
        <dbReference type="ARBA" id="ARBA00023012"/>
    </source>
</evidence>
<dbReference type="SUPFAM" id="SSF47384">
    <property type="entry name" value="Homodimeric domain of signal transducing histidine kinase"/>
    <property type="match status" value="1"/>
</dbReference>
<keyword evidence="11" id="KW-1185">Reference proteome</keyword>
<evidence type="ECO:0000256" key="3">
    <source>
        <dbReference type="ARBA" id="ARBA00022553"/>
    </source>
</evidence>
<keyword evidence="8" id="KW-1133">Transmembrane helix</keyword>
<comment type="catalytic activity">
    <reaction evidence="1">
        <text>ATP + protein L-histidine = ADP + protein N-phospho-L-histidine.</text>
        <dbReference type="EC" id="2.7.13.3"/>
    </reaction>
</comment>
<dbReference type="GO" id="GO:0000155">
    <property type="term" value="F:phosphorelay sensor kinase activity"/>
    <property type="evidence" value="ECO:0007669"/>
    <property type="project" value="InterPro"/>
</dbReference>
<keyword evidence="3" id="KW-0597">Phosphoprotein</keyword>
<keyword evidence="4" id="KW-0808">Transferase</keyword>